<dbReference type="GO" id="GO:0005524">
    <property type="term" value="F:ATP binding"/>
    <property type="evidence" value="ECO:0007669"/>
    <property type="project" value="UniProtKB-KW"/>
</dbReference>
<keyword evidence="3" id="KW-0813">Transport</keyword>
<dbReference type="PANTHER" id="PTHR15184">
    <property type="entry name" value="ATP SYNTHASE"/>
    <property type="match status" value="1"/>
</dbReference>
<dbReference type="EMBL" id="LCFQ01000013">
    <property type="protein sequence ID" value="KKS96897.1"/>
    <property type="molecule type" value="Genomic_DNA"/>
</dbReference>
<evidence type="ECO:0000259" key="11">
    <source>
        <dbReference type="SMART" id="SM00382"/>
    </source>
</evidence>
<evidence type="ECO:0000256" key="7">
    <source>
        <dbReference type="ARBA" id="ARBA00023065"/>
    </source>
</evidence>
<dbReference type="Pfam" id="PF00006">
    <property type="entry name" value="ATP-synt_ab"/>
    <property type="match status" value="1"/>
</dbReference>
<sequence>MKGKVITIRGQVVEVHFSKEKPNIFDVLTLEEDKDSWLEVHASASKDSFYCLPLAPVQNFWRGAIVVRRAIQINFPVGKELLGRVVDIFGRPLDGLASISTKESLPIHRIDVARGVLTGQELLETGIKVIDLFAPLIKGGKMGLFGGAGVGKTMLLTEILNNIVSRQPNTVSVFAGVGERVREGYELHQSLKESDALPKASLVFGTMGEPPPVRYLSAFSAVTLAEYFRDSLKQNVLFFIDNVFRFAQAGNELSVLTNKIPSEDGYQSTLDSEMAKFHERLISTSDANISSIEAIYVPADDILDHAVQSVFPYLDSMLVLSRDVYQQGILPAVDILESSSSALDPTIVGADHYNAAIEARALLKQAQELERIVSLVGEAELSQGDRAVYQRGRLLRNYMTQSFFVAFKQRAKEGNYVPIKKTVEDVRRILKGEMDQIPDEQLLFIGGLDDVSTQNAGNKEGVKS</sequence>
<dbReference type="InterPro" id="IPR036121">
    <property type="entry name" value="ATPase_F1/V1/A1_a/bsu_N_sf"/>
</dbReference>
<evidence type="ECO:0000256" key="2">
    <source>
        <dbReference type="ARBA" id="ARBA00008936"/>
    </source>
</evidence>
<evidence type="ECO:0000256" key="3">
    <source>
        <dbReference type="ARBA" id="ARBA00022448"/>
    </source>
</evidence>
<reference evidence="12 13" key="1">
    <citation type="journal article" date="2015" name="Nature">
        <title>rRNA introns, odd ribosomes, and small enigmatic genomes across a large radiation of phyla.</title>
        <authorList>
            <person name="Brown C.T."/>
            <person name="Hug L.A."/>
            <person name="Thomas B.C."/>
            <person name="Sharon I."/>
            <person name="Castelle C.J."/>
            <person name="Singh A."/>
            <person name="Wilkins M.J."/>
            <person name="Williams K.H."/>
            <person name="Banfield J.F."/>
        </authorList>
    </citation>
    <scope>NUCLEOTIDE SEQUENCE [LARGE SCALE GENOMIC DNA]</scope>
</reference>
<dbReference type="AlphaFoldDB" id="A0A0G1DH34"/>
<dbReference type="InterPro" id="IPR050053">
    <property type="entry name" value="ATPase_alpha/beta_chains"/>
</dbReference>
<dbReference type="Pfam" id="PF22919">
    <property type="entry name" value="ATP-synt_VA_C"/>
    <property type="match status" value="1"/>
</dbReference>
<evidence type="ECO:0000256" key="1">
    <source>
        <dbReference type="ARBA" id="ARBA00004370"/>
    </source>
</evidence>
<dbReference type="InterPro" id="IPR024034">
    <property type="entry name" value="ATPase_F1/V1_b/a_C"/>
</dbReference>
<dbReference type="Proteomes" id="UP000034090">
    <property type="component" value="Unassembled WGS sequence"/>
</dbReference>
<proteinExistence type="inferred from homology"/>
<dbReference type="PROSITE" id="PS00152">
    <property type="entry name" value="ATPASE_ALPHA_BETA"/>
    <property type="match status" value="1"/>
</dbReference>
<dbReference type="STRING" id="1618578.UV74_C0013G0019"/>
<keyword evidence="10" id="KW-0066">ATP synthesis</keyword>
<keyword evidence="4" id="KW-0547">Nucleotide-binding</keyword>
<evidence type="ECO:0000256" key="9">
    <source>
        <dbReference type="ARBA" id="ARBA00023196"/>
    </source>
</evidence>
<evidence type="ECO:0000256" key="8">
    <source>
        <dbReference type="ARBA" id="ARBA00023136"/>
    </source>
</evidence>
<gene>
    <name evidence="12" type="ORF">UV74_C0013G0019</name>
</gene>
<name>A0A0G1DH34_9BACT</name>
<dbReference type="InterPro" id="IPR003593">
    <property type="entry name" value="AAA+_ATPase"/>
</dbReference>
<keyword evidence="8" id="KW-0472">Membrane</keyword>
<protein>
    <submittedName>
        <fullName evidence="12">ATP synthase subunit beta</fullName>
    </submittedName>
</protein>
<comment type="caution">
    <text evidence="12">The sequence shown here is derived from an EMBL/GenBank/DDBJ whole genome shotgun (WGS) entry which is preliminary data.</text>
</comment>
<evidence type="ECO:0000256" key="10">
    <source>
        <dbReference type="ARBA" id="ARBA00023310"/>
    </source>
</evidence>
<feature type="domain" description="AAA+ ATPase" evidence="11">
    <location>
        <begin position="138"/>
        <end position="309"/>
    </location>
</feature>
<comment type="similarity">
    <text evidence="2">Belongs to the ATPase alpha/beta chains family.</text>
</comment>
<dbReference type="SUPFAM" id="SSF50615">
    <property type="entry name" value="N-terminal domain of alpha and beta subunits of F1 ATP synthase"/>
    <property type="match status" value="1"/>
</dbReference>
<dbReference type="SUPFAM" id="SSF47917">
    <property type="entry name" value="C-terminal domain of alpha and beta subunits of F1 ATP synthase"/>
    <property type="match status" value="1"/>
</dbReference>
<dbReference type="InterPro" id="IPR020003">
    <property type="entry name" value="ATPase_a/bsu_AS"/>
</dbReference>
<evidence type="ECO:0000256" key="4">
    <source>
        <dbReference type="ARBA" id="ARBA00022741"/>
    </source>
</evidence>
<evidence type="ECO:0000313" key="13">
    <source>
        <dbReference type="Proteomes" id="UP000034090"/>
    </source>
</evidence>
<keyword evidence="7" id="KW-0406">Ion transport</keyword>
<dbReference type="SMART" id="SM00382">
    <property type="entry name" value="AAA"/>
    <property type="match status" value="1"/>
</dbReference>
<evidence type="ECO:0000256" key="6">
    <source>
        <dbReference type="ARBA" id="ARBA00022967"/>
    </source>
</evidence>
<dbReference type="GO" id="GO:0045259">
    <property type="term" value="C:proton-transporting ATP synthase complex"/>
    <property type="evidence" value="ECO:0007669"/>
    <property type="project" value="UniProtKB-KW"/>
</dbReference>
<dbReference type="Gene3D" id="3.40.50.300">
    <property type="entry name" value="P-loop containing nucleotide triphosphate hydrolases"/>
    <property type="match status" value="1"/>
</dbReference>
<dbReference type="Gene3D" id="2.40.10.170">
    <property type="match status" value="1"/>
</dbReference>
<dbReference type="InterPro" id="IPR000194">
    <property type="entry name" value="ATPase_F1/V1/A1_a/bsu_nucl-bd"/>
</dbReference>
<dbReference type="InterPro" id="IPR055190">
    <property type="entry name" value="ATP-synt_VA_C"/>
</dbReference>
<comment type="subcellular location">
    <subcellularLocation>
        <location evidence="1">Membrane</location>
    </subcellularLocation>
</comment>
<organism evidence="12 13">
    <name type="scientific">Candidatus Woesebacteria bacterium GW2011_GWB1_43_14</name>
    <dbReference type="NCBI Taxonomy" id="1618578"/>
    <lineage>
        <taxon>Bacteria</taxon>
        <taxon>Candidatus Woeseibacteriota</taxon>
    </lineage>
</organism>
<keyword evidence="6" id="KW-1278">Translocase</keyword>
<accession>A0A0G1DH34</accession>
<evidence type="ECO:0000313" key="12">
    <source>
        <dbReference type="EMBL" id="KKS96897.1"/>
    </source>
</evidence>
<dbReference type="SUPFAM" id="SSF52540">
    <property type="entry name" value="P-loop containing nucleoside triphosphate hydrolases"/>
    <property type="match status" value="1"/>
</dbReference>
<dbReference type="NCBIfam" id="TIGR01039">
    <property type="entry name" value="atpD"/>
    <property type="match status" value="1"/>
</dbReference>
<keyword evidence="5" id="KW-0067">ATP-binding</keyword>
<keyword evidence="9" id="KW-0139">CF(1)</keyword>
<dbReference type="InterPro" id="IPR027417">
    <property type="entry name" value="P-loop_NTPase"/>
</dbReference>
<evidence type="ECO:0000256" key="5">
    <source>
        <dbReference type="ARBA" id="ARBA00022840"/>
    </source>
</evidence>
<dbReference type="GO" id="GO:0046933">
    <property type="term" value="F:proton-transporting ATP synthase activity, rotational mechanism"/>
    <property type="evidence" value="ECO:0007669"/>
    <property type="project" value="InterPro"/>
</dbReference>
<dbReference type="PANTHER" id="PTHR15184:SF71">
    <property type="entry name" value="ATP SYNTHASE SUBUNIT BETA, MITOCHONDRIAL"/>
    <property type="match status" value="1"/>
</dbReference>
<dbReference type="InterPro" id="IPR005722">
    <property type="entry name" value="ATP_synth_F1_bsu"/>
</dbReference>
<dbReference type="Gene3D" id="1.10.1140.10">
    <property type="entry name" value="Bovine Mitochondrial F1-atpase, Atp Synthase Beta Chain, Chain D, domain 3"/>
    <property type="match status" value="1"/>
</dbReference>
<dbReference type="PATRIC" id="fig|1618578.3.peg.359"/>